<dbReference type="EMBL" id="RBKV01000001">
    <property type="protein sequence ID" value="RKR94532.1"/>
    <property type="molecule type" value="Genomic_DNA"/>
</dbReference>
<dbReference type="InterPro" id="IPR051910">
    <property type="entry name" value="ComF/GntX_DNA_util-trans"/>
</dbReference>
<dbReference type="PANTHER" id="PTHR47505:SF1">
    <property type="entry name" value="DNA UTILIZATION PROTEIN YHGH"/>
    <property type="match status" value="1"/>
</dbReference>
<dbReference type="InterPro" id="IPR029057">
    <property type="entry name" value="PRTase-like"/>
</dbReference>
<comment type="caution">
    <text evidence="2">The sequence shown here is derived from an EMBL/GenBank/DDBJ whole genome shotgun (WGS) entry which is preliminary data.</text>
</comment>
<protein>
    <submittedName>
        <fullName evidence="2">Putative amidophosphoribosyltransferase</fullName>
    </submittedName>
</protein>
<gene>
    <name evidence="2" type="ORF">DFJ75_1328</name>
</gene>
<feature type="compositionally biased region" description="Basic and acidic residues" evidence="1">
    <location>
        <begin position="1"/>
        <end position="13"/>
    </location>
</feature>
<dbReference type="SUPFAM" id="SSF53271">
    <property type="entry name" value="PRTase-like"/>
    <property type="match status" value="1"/>
</dbReference>
<proteinExistence type="predicted"/>
<evidence type="ECO:0000313" key="3">
    <source>
        <dbReference type="Proteomes" id="UP000274762"/>
    </source>
</evidence>
<sequence>MDNHRAVDNHSEQSRAAASASGCRRDDGGMVRRVVDALADLVVPRLCGGCGRPGLNWCAHCALLLADAPTAVQTRVPLVVPVYAVGPYTGPRRRAILELKEHGRVDLAAPLGRALADALRILDGWSELPMATSLVLIPAPTRKLSARRRGGDPVTAICRSAAAHLGSAVVVLPILTTSPWARDSAGLSASARSANLAGAIGIGGRGLREIATARAGDTAVVLVDDVVTTGATAAESIRVLDRAGIGVHLVLVIAAV</sequence>
<dbReference type="Proteomes" id="UP000274762">
    <property type="component" value="Unassembled WGS sequence"/>
</dbReference>
<dbReference type="GO" id="GO:0016757">
    <property type="term" value="F:glycosyltransferase activity"/>
    <property type="evidence" value="ECO:0007669"/>
    <property type="project" value="UniProtKB-KW"/>
</dbReference>
<dbReference type="Gene3D" id="3.40.50.2020">
    <property type="match status" value="1"/>
</dbReference>
<organism evidence="2 3">
    <name type="scientific">Williamsia marianensis</name>
    <dbReference type="NCBI Taxonomy" id="85044"/>
    <lineage>
        <taxon>Bacteria</taxon>
        <taxon>Bacillati</taxon>
        <taxon>Actinomycetota</taxon>
        <taxon>Actinomycetes</taxon>
        <taxon>Mycobacteriales</taxon>
        <taxon>Nocardiaceae</taxon>
        <taxon>Williamsia</taxon>
    </lineage>
</organism>
<evidence type="ECO:0000256" key="1">
    <source>
        <dbReference type="SAM" id="MobiDB-lite"/>
    </source>
</evidence>
<feature type="region of interest" description="Disordered" evidence="1">
    <location>
        <begin position="1"/>
        <end position="25"/>
    </location>
</feature>
<dbReference type="AlphaFoldDB" id="A0A495K205"/>
<dbReference type="PANTHER" id="PTHR47505">
    <property type="entry name" value="DNA UTILIZATION PROTEIN YHGH"/>
    <property type="match status" value="1"/>
</dbReference>
<accession>A0A495K205</accession>
<evidence type="ECO:0000313" key="2">
    <source>
        <dbReference type="EMBL" id="RKR94532.1"/>
    </source>
</evidence>
<name>A0A495K205_WILMA</name>
<keyword evidence="2" id="KW-0328">Glycosyltransferase</keyword>
<keyword evidence="2" id="KW-0808">Transferase</keyword>
<reference evidence="2 3" key="1">
    <citation type="submission" date="2018-10" db="EMBL/GenBank/DDBJ databases">
        <title>Sequencing the genomes of 1000 actinobacteria strains.</title>
        <authorList>
            <person name="Klenk H.-P."/>
        </authorList>
    </citation>
    <scope>NUCLEOTIDE SEQUENCE [LARGE SCALE GENOMIC DNA]</scope>
    <source>
        <strain evidence="2 3">DSM 44343</strain>
    </source>
</reference>